<dbReference type="RefSeq" id="XP_003248599.1">
    <property type="nucleotide sequence ID" value="XM_003248551.4"/>
</dbReference>
<feature type="compositionally biased region" description="Polar residues" evidence="1">
    <location>
        <begin position="1"/>
        <end position="11"/>
    </location>
</feature>
<evidence type="ECO:0000313" key="3">
    <source>
        <dbReference type="Proteomes" id="UP000007819"/>
    </source>
</evidence>
<evidence type="ECO:0000256" key="1">
    <source>
        <dbReference type="SAM" id="MobiDB-lite"/>
    </source>
</evidence>
<dbReference type="OrthoDB" id="6154712at2759"/>
<feature type="region of interest" description="Disordered" evidence="1">
    <location>
        <begin position="1"/>
        <end position="32"/>
    </location>
</feature>
<dbReference type="Proteomes" id="UP000007819">
    <property type="component" value="Unassembled WGS sequence"/>
</dbReference>
<proteinExistence type="predicted"/>
<evidence type="ECO:0000313" key="2">
    <source>
        <dbReference type="EnsemblMetazoa" id="XP_003248599.1"/>
    </source>
</evidence>
<dbReference type="GeneID" id="100570969"/>
<organism evidence="2 3">
    <name type="scientific">Acyrthosiphon pisum</name>
    <name type="common">Pea aphid</name>
    <dbReference type="NCBI Taxonomy" id="7029"/>
    <lineage>
        <taxon>Eukaryota</taxon>
        <taxon>Metazoa</taxon>
        <taxon>Ecdysozoa</taxon>
        <taxon>Arthropoda</taxon>
        <taxon>Hexapoda</taxon>
        <taxon>Insecta</taxon>
        <taxon>Pterygota</taxon>
        <taxon>Neoptera</taxon>
        <taxon>Paraneoptera</taxon>
        <taxon>Hemiptera</taxon>
        <taxon>Sternorrhyncha</taxon>
        <taxon>Aphidomorpha</taxon>
        <taxon>Aphidoidea</taxon>
        <taxon>Aphididae</taxon>
        <taxon>Macrosiphini</taxon>
        <taxon>Acyrthosiphon</taxon>
    </lineage>
</organism>
<dbReference type="KEGG" id="api:100570969"/>
<protein>
    <submittedName>
        <fullName evidence="2">Uncharacterized protein</fullName>
    </submittedName>
</protein>
<reference evidence="2" key="2">
    <citation type="submission" date="2022-06" db="UniProtKB">
        <authorList>
            <consortium name="EnsemblMetazoa"/>
        </authorList>
    </citation>
    <scope>IDENTIFICATION</scope>
</reference>
<dbReference type="EnsemblMetazoa" id="XM_003248551.4">
    <property type="protein sequence ID" value="XP_003248599.1"/>
    <property type="gene ID" value="LOC100570969"/>
</dbReference>
<keyword evidence="3" id="KW-1185">Reference proteome</keyword>
<accession>A0A8R1W7C3</accession>
<name>A0A8R1W7C3_ACYPI</name>
<sequence>MENLSPLNQPSKLIRPPTLKRGRSGDSQGGKIKLERVIGLTVSTNSSLDVDNNTGTIAYPAG</sequence>
<dbReference type="AlphaFoldDB" id="A0A8R1W7C3"/>
<reference evidence="3" key="1">
    <citation type="submission" date="2010-06" db="EMBL/GenBank/DDBJ databases">
        <authorList>
            <person name="Jiang H."/>
            <person name="Abraham K."/>
            <person name="Ali S."/>
            <person name="Alsbrooks S.L."/>
            <person name="Anim B.N."/>
            <person name="Anosike U.S."/>
            <person name="Attaway T."/>
            <person name="Bandaranaike D.P."/>
            <person name="Battles P.K."/>
            <person name="Bell S.N."/>
            <person name="Bell A.V."/>
            <person name="Beltran B."/>
            <person name="Bickham C."/>
            <person name="Bustamante Y."/>
            <person name="Caleb T."/>
            <person name="Canada A."/>
            <person name="Cardenas V."/>
            <person name="Carter K."/>
            <person name="Chacko J."/>
            <person name="Chandrabose M.N."/>
            <person name="Chavez D."/>
            <person name="Chavez A."/>
            <person name="Chen L."/>
            <person name="Chu H.-S."/>
            <person name="Claassen K.J."/>
            <person name="Cockrell R."/>
            <person name="Collins M."/>
            <person name="Cooper J.A."/>
            <person name="Cree A."/>
            <person name="Curry S.M."/>
            <person name="Da Y."/>
            <person name="Dao M.D."/>
            <person name="Das B."/>
            <person name="Davila M.-L."/>
            <person name="Davy-Carroll L."/>
            <person name="Denson S."/>
            <person name="Dinh H."/>
            <person name="Ebong V.E."/>
            <person name="Edwards J.R."/>
            <person name="Egan A."/>
            <person name="El-Daye J."/>
            <person name="Escobedo L."/>
            <person name="Fernandez S."/>
            <person name="Fernando P.R."/>
            <person name="Flagg N."/>
            <person name="Forbes L.D."/>
            <person name="Fowler R.G."/>
            <person name="Fu Q."/>
            <person name="Gabisi R.A."/>
            <person name="Ganer J."/>
            <person name="Garbino Pronczuk A."/>
            <person name="Garcia R.M."/>
            <person name="Garner T."/>
            <person name="Garrett T.E."/>
            <person name="Gonzalez D.A."/>
            <person name="Hamid H."/>
            <person name="Hawkins E.S."/>
            <person name="Hirani K."/>
            <person name="Hogues M.E."/>
            <person name="Hollins B."/>
            <person name="Hsiao C.-H."/>
            <person name="Jabil R."/>
            <person name="James M.L."/>
            <person name="Jhangiani S.N."/>
            <person name="Johnson B."/>
            <person name="Johnson Q."/>
            <person name="Joshi V."/>
            <person name="Kalu J.B."/>
            <person name="Kam C."/>
            <person name="Kashfia A."/>
            <person name="Keebler J."/>
            <person name="Kisamo H."/>
            <person name="Kovar C.L."/>
            <person name="Lago L.A."/>
            <person name="Lai C.-Y."/>
            <person name="Laidlaw J."/>
            <person name="Lara F."/>
            <person name="Le T.-K."/>
            <person name="Lee S.L."/>
            <person name="Legall F.H."/>
            <person name="Lemon S.J."/>
            <person name="Lewis L.R."/>
            <person name="Li B."/>
            <person name="Liu Y."/>
            <person name="Liu Y.-S."/>
            <person name="Lopez J."/>
            <person name="Lozado R.J."/>
            <person name="Lu J."/>
            <person name="Madu R.C."/>
            <person name="Maheshwari M."/>
            <person name="Maheshwari R."/>
            <person name="Malloy K."/>
            <person name="Martinez E."/>
            <person name="Mathew T."/>
            <person name="Mercado I.C."/>
            <person name="Mercado C."/>
            <person name="Meyer B."/>
            <person name="Montgomery K."/>
            <person name="Morgan M.B."/>
            <person name="Munidasa M."/>
            <person name="Nazareth L.V."/>
            <person name="Nelson J."/>
            <person name="Ng B.M."/>
            <person name="Nguyen N.B."/>
            <person name="Nguyen P.Q."/>
            <person name="Nguyen T."/>
            <person name="Obregon M."/>
            <person name="Okwuonu G.O."/>
            <person name="Onwere C.G."/>
            <person name="Orozco G."/>
            <person name="Parra A."/>
            <person name="Patel S."/>
            <person name="Patil S."/>
            <person name="Perez A."/>
            <person name="Perez Y."/>
            <person name="Pham C."/>
            <person name="Primus E.L."/>
            <person name="Pu L.-L."/>
            <person name="Puazo M."/>
            <person name="Qin X."/>
            <person name="Quiroz J.B."/>
            <person name="Reese J."/>
            <person name="Richards S."/>
            <person name="Rives C.M."/>
            <person name="Robberts R."/>
            <person name="Ruiz S.J."/>
            <person name="Ruiz M.J."/>
            <person name="Santibanez J."/>
            <person name="Schneider B.W."/>
            <person name="Sisson I."/>
            <person name="Smith M."/>
            <person name="Sodergren E."/>
            <person name="Song X.-Z."/>
            <person name="Song B.B."/>
            <person name="Summersgill H."/>
            <person name="Thelus R."/>
            <person name="Thornton R.D."/>
            <person name="Trejos Z.Y."/>
            <person name="Usmani K."/>
            <person name="Vattathil S."/>
            <person name="Villasana D."/>
            <person name="Walker D.L."/>
            <person name="Wang S."/>
            <person name="Wang K."/>
            <person name="White C.S."/>
            <person name="Williams A.C."/>
            <person name="Williamson J."/>
            <person name="Wilson K."/>
            <person name="Woghiren I.O."/>
            <person name="Woodworth J.R."/>
            <person name="Worley K.C."/>
            <person name="Wright R.A."/>
            <person name="Wu W."/>
            <person name="Young L."/>
            <person name="Zhang L."/>
            <person name="Zhang J."/>
            <person name="Zhu Y."/>
            <person name="Muzny D.M."/>
            <person name="Weinstock G."/>
            <person name="Gibbs R.A."/>
        </authorList>
    </citation>
    <scope>NUCLEOTIDE SEQUENCE [LARGE SCALE GENOMIC DNA]</scope>
    <source>
        <strain evidence="3">LSR1</strain>
    </source>
</reference>